<evidence type="ECO:0000313" key="9">
    <source>
        <dbReference type="Proteomes" id="UP000321570"/>
    </source>
</evidence>
<evidence type="ECO:0000256" key="3">
    <source>
        <dbReference type="ARBA" id="ARBA00012784"/>
    </source>
</evidence>
<dbReference type="SUPFAM" id="SSF51556">
    <property type="entry name" value="Metallo-dependent hydrolases"/>
    <property type="match status" value="1"/>
</dbReference>
<dbReference type="GO" id="GO:0046872">
    <property type="term" value="F:metal ion binding"/>
    <property type="evidence" value="ECO:0007669"/>
    <property type="project" value="UniProtKB-KW"/>
</dbReference>
<keyword evidence="4" id="KW-0479">Metal-binding</keyword>
<name>A0A564YBE7_HYMDI</name>
<evidence type="ECO:0000256" key="5">
    <source>
        <dbReference type="ARBA" id="ARBA00022801"/>
    </source>
</evidence>
<dbReference type="EMBL" id="CABIJS010000137">
    <property type="protein sequence ID" value="VUZ44546.1"/>
    <property type="molecule type" value="Genomic_DNA"/>
</dbReference>
<dbReference type="GO" id="GO:0046103">
    <property type="term" value="P:inosine biosynthetic process"/>
    <property type="evidence" value="ECO:0007669"/>
    <property type="project" value="TreeGrafter"/>
</dbReference>
<dbReference type="GO" id="GO:0004000">
    <property type="term" value="F:adenosine deaminase activity"/>
    <property type="evidence" value="ECO:0007669"/>
    <property type="project" value="TreeGrafter"/>
</dbReference>
<accession>A0A564YBE7</accession>
<dbReference type="InterPro" id="IPR006330">
    <property type="entry name" value="Ado/ade_deaminase"/>
</dbReference>
<keyword evidence="6" id="KW-0862">Zinc</keyword>
<evidence type="ECO:0000313" key="8">
    <source>
        <dbReference type="EMBL" id="VUZ44546.1"/>
    </source>
</evidence>
<dbReference type="GO" id="GO:0005829">
    <property type="term" value="C:cytosol"/>
    <property type="evidence" value="ECO:0007669"/>
    <property type="project" value="TreeGrafter"/>
</dbReference>
<organism evidence="8 9">
    <name type="scientific">Hymenolepis diminuta</name>
    <name type="common">Rat tapeworm</name>
    <dbReference type="NCBI Taxonomy" id="6216"/>
    <lineage>
        <taxon>Eukaryota</taxon>
        <taxon>Metazoa</taxon>
        <taxon>Spiralia</taxon>
        <taxon>Lophotrochozoa</taxon>
        <taxon>Platyhelminthes</taxon>
        <taxon>Cestoda</taxon>
        <taxon>Eucestoda</taxon>
        <taxon>Cyclophyllidea</taxon>
        <taxon>Hymenolepididae</taxon>
        <taxon>Hymenolepis</taxon>
    </lineage>
</organism>
<dbReference type="InterPro" id="IPR001365">
    <property type="entry name" value="A_deaminase_dom"/>
</dbReference>
<protein>
    <recommendedName>
        <fullName evidence="3">adenosine deaminase</fullName>
        <ecNumber evidence="3">3.5.4.4</ecNumber>
    </recommendedName>
</protein>
<dbReference type="InterPro" id="IPR032466">
    <property type="entry name" value="Metal_Hydrolase"/>
</dbReference>
<dbReference type="PANTHER" id="PTHR11409">
    <property type="entry name" value="ADENOSINE DEAMINASE"/>
    <property type="match status" value="1"/>
</dbReference>
<dbReference type="GO" id="GO:0060169">
    <property type="term" value="P:negative regulation of adenosine receptor signaling pathway"/>
    <property type="evidence" value="ECO:0007669"/>
    <property type="project" value="TreeGrafter"/>
</dbReference>
<comment type="cofactor">
    <cofactor evidence="1">
        <name>Zn(2+)</name>
        <dbReference type="ChEBI" id="CHEBI:29105"/>
    </cofactor>
</comment>
<keyword evidence="5" id="KW-0378">Hydrolase</keyword>
<evidence type="ECO:0000256" key="4">
    <source>
        <dbReference type="ARBA" id="ARBA00022723"/>
    </source>
</evidence>
<dbReference type="Pfam" id="PF00962">
    <property type="entry name" value="A_deaminase"/>
    <property type="match status" value="1"/>
</dbReference>
<evidence type="ECO:0000256" key="2">
    <source>
        <dbReference type="ARBA" id="ARBA00006676"/>
    </source>
</evidence>
<dbReference type="EC" id="3.5.4.4" evidence="3"/>
<dbReference type="Proteomes" id="UP000321570">
    <property type="component" value="Unassembled WGS sequence"/>
</dbReference>
<dbReference type="GO" id="GO:0006154">
    <property type="term" value="P:adenosine catabolic process"/>
    <property type="evidence" value="ECO:0007669"/>
    <property type="project" value="TreeGrafter"/>
</dbReference>
<dbReference type="GO" id="GO:0009897">
    <property type="term" value="C:external side of plasma membrane"/>
    <property type="evidence" value="ECO:0007669"/>
    <property type="project" value="TreeGrafter"/>
</dbReference>
<reference evidence="8 9" key="1">
    <citation type="submission" date="2019-07" db="EMBL/GenBank/DDBJ databases">
        <authorList>
            <person name="Jastrzebski P J."/>
            <person name="Paukszto L."/>
            <person name="Jastrzebski P J."/>
        </authorList>
    </citation>
    <scope>NUCLEOTIDE SEQUENCE [LARGE SCALE GENOMIC DNA]</scope>
    <source>
        <strain evidence="8 9">WMS-il1</strain>
    </source>
</reference>
<keyword evidence="9" id="KW-1185">Reference proteome</keyword>
<evidence type="ECO:0000256" key="1">
    <source>
        <dbReference type="ARBA" id="ARBA00001947"/>
    </source>
</evidence>
<evidence type="ECO:0000256" key="6">
    <source>
        <dbReference type="ARBA" id="ARBA00022833"/>
    </source>
</evidence>
<dbReference type="PANTHER" id="PTHR11409:SF43">
    <property type="entry name" value="ADENOSINE DEAMINASE"/>
    <property type="match status" value="1"/>
</dbReference>
<dbReference type="AlphaFoldDB" id="A0A564YBE7"/>
<dbReference type="Gene3D" id="3.20.20.140">
    <property type="entry name" value="Metal-dependent hydrolases"/>
    <property type="match status" value="1"/>
</dbReference>
<sequence>MFNTPRKEVELHLHFDGGWRPETVFRFAQKKGMSLPCSNAQEFARHLIVTQSNNLCSFLTKFDYILPPIKGDKEALHQITLDFVEDCVNRGGHCYVEPRFCPFLFAGDNLTVEEATVTVLNSMAKAAHHHNLQWRAILCMMRQNPEWSDTIVDLALANRPNGVVAVDVAGNLNNFKIKFWFCVIPFHERLLLNFMK</sequence>
<dbReference type="GO" id="GO:0043103">
    <property type="term" value="P:hypoxanthine salvage"/>
    <property type="evidence" value="ECO:0007669"/>
    <property type="project" value="TreeGrafter"/>
</dbReference>
<evidence type="ECO:0000259" key="7">
    <source>
        <dbReference type="Pfam" id="PF00962"/>
    </source>
</evidence>
<feature type="domain" description="Adenosine deaminase" evidence="7">
    <location>
        <begin position="9"/>
        <end position="171"/>
    </location>
</feature>
<gene>
    <name evidence="8" type="ORF">WMSIL1_LOCUS4740</name>
</gene>
<comment type="similarity">
    <text evidence="2">Belongs to the metallo-dependent hydrolases superfamily. Adenosine and AMP deaminases family.</text>
</comment>
<proteinExistence type="inferred from homology"/>